<keyword evidence="6" id="KW-1185">Reference proteome</keyword>
<dbReference type="STRING" id="159291.SAMN05920897_11093"/>
<evidence type="ECO:0000313" key="5">
    <source>
        <dbReference type="EMBL" id="SIQ53795.1"/>
    </source>
</evidence>
<dbReference type="GO" id="GO:0015833">
    <property type="term" value="P:peptide transport"/>
    <property type="evidence" value="ECO:0007669"/>
    <property type="project" value="TreeGrafter"/>
</dbReference>
<gene>
    <name evidence="5" type="ORF">SAMN05920897_11093</name>
</gene>
<sequence>MAVWKRVAARKVIGGSLLLRVFLVGVMAAMATAAFGAGAPEAVPGRDVLAIAVRAEPESLDPVKASSSSAISVVEHLVEGLVVLEEGLPGTAPSLVPGLAERWESNRDSTVWTFHIRRGVTFHDGTPLDARAVQANLERSRDARTGAAGATLLEDLESIEVVGSHTVRIRLARPCAPFPAHLAHPSLGIVSPSQFRQLAPGESLSLPAGTGPYVVDHWARGEQITLAINPRYRGPSPLISRLVFTFLPQASARIAALENGDIDVALEIPPGAAETLETLSGITVVRQSTVRTIYIGLNTRRGPLDRPLVRQALNHAIHRDRILELLQGEAIVADGPLAPAVFGYAPVASYDYDPSRARQLLARAGFPEGFDMVLYHPRGRYPRDVAVAEAVQDMLLDVGVRLRLESHPWPRLLDLTALPADQAGYDAYLMGQDVITLDGDWGLFRQFHSEQAPPGGDNRGFYSNPVVDDLLSRGRAEVDPLARREIYAEVIQEIRDDAPWIVLYHQGQIKAVRSEIRGLSLHPLGYLRTGQARFIDSGID</sequence>
<feature type="domain" description="Solute-binding protein family 5" evidence="4">
    <location>
        <begin position="95"/>
        <end position="451"/>
    </location>
</feature>
<evidence type="ECO:0000259" key="4">
    <source>
        <dbReference type="Pfam" id="PF00496"/>
    </source>
</evidence>
<keyword evidence="3" id="KW-0732">Signal</keyword>
<dbReference type="InterPro" id="IPR030678">
    <property type="entry name" value="Peptide/Ni-bd"/>
</dbReference>
<proteinExistence type="inferred from homology"/>
<dbReference type="Gene3D" id="3.40.190.10">
    <property type="entry name" value="Periplasmic binding protein-like II"/>
    <property type="match status" value="1"/>
</dbReference>
<evidence type="ECO:0000256" key="3">
    <source>
        <dbReference type="ARBA" id="ARBA00022729"/>
    </source>
</evidence>
<organism evidence="5 6">
    <name type="scientific">Alkalispirochaeta americana</name>
    <dbReference type="NCBI Taxonomy" id="159291"/>
    <lineage>
        <taxon>Bacteria</taxon>
        <taxon>Pseudomonadati</taxon>
        <taxon>Spirochaetota</taxon>
        <taxon>Spirochaetia</taxon>
        <taxon>Spirochaetales</taxon>
        <taxon>Spirochaetaceae</taxon>
        <taxon>Alkalispirochaeta</taxon>
    </lineage>
</organism>
<dbReference type="Pfam" id="PF00496">
    <property type="entry name" value="SBP_bac_5"/>
    <property type="match status" value="1"/>
</dbReference>
<dbReference type="SUPFAM" id="SSF53850">
    <property type="entry name" value="Periplasmic binding protein-like II"/>
    <property type="match status" value="1"/>
</dbReference>
<dbReference type="GO" id="GO:0030288">
    <property type="term" value="C:outer membrane-bounded periplasmic space"/>
    <property type="evidence" value="ECO:0007669"/>
    <property type="project" value="UniProtKB-ARBA"/>
</dbReference>
<dbReference type="OrthoDB" id="9772924at2"/>
<protein>
    <submittedName>
        <fullName evidence="5">Peptide/nickel transport system substrate-binding protein</fullName>
    </submittedName>
</protein>
<dbReference type="Gene3D" id="3.10.105.10">
    <property type="entry name" value="Dipeptide-binding Protein, Domain 3"/>
    <property type="match status" value="1"/>
</dbReference>
<dbReference type="InterPro" id="IPR039424">
    <property type="entry name" value="SBP_5"/>
</dbReference>
<dbReference type="Gene3D" id="3.90.76.10">
    <property type="entry name" value="Dipeptide-binding Protein, Domain 1"/>
    <property type="match status" value="1"/>
</dbReference>
<dbReference type="PANTHER" id="PTHR30290:SF9">
    <property type="entry name" value="OLIGOPEPTIDE-BINDING PROTEIN APPA"/>
    <property type="match status" value="1"/>
</dbReference>
<dbReference type="RefSeq" id="WP_143559185.1">
    <property type="nucleotide sequence ID" value="NZ_FTMS01000010.1"/>
</dbReference>
<dbReference type="Proteomes" id="UP000186400">
    <property type="component" value="Unassembled WGS sequence"/>
</dbReference>
<dbReference type="InterPro" id="IPR000914">
    <property type="entry name" value="SBP_5_dom"/>
</dbReference>
<dbReference type="PANTHER" id="PTHR30290">
    <property type="entry name" value="PERIPLASMIC BINDING COMPONENT OF ABC TRANSPORTER"/>
    <property type="match status" value="1"/>
</dbReference>
<accession>A0A1N6TKC9</accession>
<dbReference type="AlphaFoldDB" id="A0A1N6TKC9"/>
<evidence type="ECO:0000313" key="6">
    <source>
        <dbReference type="Proteomes" id="UP000186400"/>
    </source>
</evidence>
<dbReference type="GO" id="GO:1904680">
    <property type="term" value="F:peptide transmembrane transporter activity"/>
    <property type="evidence" value="ECO:0007669"/>
    <property type="project" value="TreeGrafter"/>
</dbReference>
<name>A0A1N6TKC9_9SPIO</name>
<evidence type="ECO:0000256" key="1">
    <source>
        <dbReference type="ARBA" id="ARBA00005695"/>
    </source>
</evidence>
<evidence type="ECO:0000256" key="2">
    <source>
        <dbReference type="ARBA" id="ARBA00022448"/>
    </source>
</evidence>
<comment type="similarity">
    <text evidence="1">Belongs to the bacterial solute-binding protein 5 family.</text>
</comment>
<reference evidence="5 6" key="1">
    <citation type="submission" date="2017-01" db="EMBL/GenBank/DDBJ databases">
        <authorList>
            <person name="Mah S.A."/>
            <person name="Swanson W.J."/>
            <person name="Moy G.W."/>
            <person name="Vacquier V.D."/>
        </authorList>
    </citation>
    <scope>NUCLEOTIDE SEQUENCE [LARGE SCALE GENOMIC DNA]</scope>
    <source>
        <strain evidence="5 6">ASpG1</strain>
    </source>
</reference>
<keyword evidence="2" id="KW-0813">Transport</keyword>
<dbReference type="PIRSF" id="PIRSF002741">
    <property type="entry name" value="MppA"/>
    <property type="match status" value="1"/>
</dbReference>
<dbReference type="EMBL" id="FTMS01000010">
    <property type="protein sequence ID" value="SIQ53795.1"/>
    <property type="molecule type" value="Genomic_DNA"/>
</dbReference>
<dbReference type="GO" id="GO:0043190">
    <property type="term" value="C:ATP-binding cassette (ABC) transporter complex"/>
    <property type="evidence" value="ECO:0007669"/>
    <property type="project" value="InterPro"/>
</dbReference>